<dbReference type="InterPro" id="IPR048634">
    <property type="entry name" value="SecD_SecF_C"/>
</dbReference>
<keyword evidence="11" id="KW-1185">Reference proteome</keyword>
<evidence type="ECO:0000256" key="2">
    <source>
        <dbReference type="ARBA" id="ARBA00005585"/>
    </source>
</evidence>
<evidence type="ECO:0000256" key="3">
    <source>
        <dbReference type="ARBA" id="ARBA00022692"/>
    </source>
</evidence>
<organism evidence="10 11">
    <name type="scientific">Gnathostoma spinigerum</name>
    <dbReference type="NCBI Taxonomy" id="75299"/>
    <lineage>
        <taxon>Eukaryota</taxon>
        <taxon>Metazoa</taxon>
        <taxon>Ecdysozoa</taxon>
        <taxon>Nematoda</taxon>
        <taxon>Chromadorea</taxon>
        <taxon>Rhabditida</taxon>
        <taxon>Spirurina</taxon>
        <taxon>Gnathostomatomorpha</taxon>
        <taxon>Gnathostomatoidea</taxon>
        <taxon>Gnathostomatidae</taxon>
        <taxon>Gnathostoma</taxon>
    </lineage>
</organism>
<feature type="transmembrane region" description="Helical" evidence="8">
    <location>
        <begin position="746"/>
        <end position="769"/>
    </location>
</feature>
<feature type="transmembrane region" description="Helical" evidence="8">
    <location>
        <begin position="303"/>
        <end position="325"/>
    </location>
</feature>
<keyword evidence="4 8" id="KW-1133">Transmembrane helix</keyword>
<dbReference type="PANTHER" id="PTHR10796">
    <property type="entry name" value="PATCHED-RELATED"/>
    <property type="match status" value="1"/>
</dbReference>
<accession>A0ABD6E734</accession>
<proteinExistence type="inferred from homology"/>
<comment type="similarity">
    <text evidence="2">Belongs to the patched family.</text>
</comment>
<feature type="transmembrane region" description="Helical" evidence="8">
    <location>
        <begin position="345"/>
        <end position="368"/>
    </location>
</feature>
<feature type="transmembrane region" description="Helical" evidence="8">
    <location>
        <begin position="439"/>
        <end position="457"/>
    </location>
</feature>
<dbReference type="Gene3D" id="1.20.1640.10">
    <property type="entry name" value="Multidrug efflux transporter AcrB transmembrane domain"/>
    <property type="match status" value="2"/>
</dbReference>
<feature type="transmembrane region" description="Helical" evidence="8">
    <location>
        <begin position="248"/>
        <end position="265"/>
    </location>
</feature>
<evidence type="ECO:0000313" key="10">
    <source>
        <dbReference type="EMBL" id="MFH4973974.1"/>
    </source>
</evidence>
<protein>
    <recommendedName>
        <fullName evidence="9">SSD domain-containing protein</fullName>
    </recommendedName>
</protein>
<evidence type="ECO:0000256" key="5">
    <source>
        <dbReference type="ARBA" id="ARBA00023136"/>
    </source>
</evidence>
<comment type="caution">
    <text evidence="10">The sequence shown here is derived from an EMBL/GenBank/DDBJ whole genome shotgun (WGS) entry which is preliminary data.</text>
</comment>
<dbReference type="Proteomes" id="UP001608902">
    <property type="component" value="Unassembled WGS sequence"/>
</dbReference>
<feature type="transmembrane region" description="Helical" evidence="8">
    <location>
        <begin position="374"/>
        <end position="401"/>
    </location>
</feature>
<keyword evidence="5 8" id="KW-0472">Membrane</keyword>
<dbReference type="EMBL" id="JBGFUD010000205">
    <property type="protein sequence ID" value="MFH4973974.1"/>
    <property type="molecule type" value="Genomic_DNA"/>
</dbReference>
<dbReference type="SUPFAM" id="SSF82866">
    <property type="entry name" value="Multidrug efflux transporter AcrB transmembrane domain"/>
    <property type="match status" value="2"/>
</dbReference>
<keyword evidence="3 8" id="KW-0812">Transmembrane</keyword>
<dbReference type="Pfam" id="PF02460">
    <property type="entry name" value="Patched"/>
    <property type="match status" value="1"/>
</dbReference>
<dbReference type="AlphaFoldDB" id="A0ABD6E734"/>
<dbReference type="InterPro" id="IPR003392">
    <property type="entry name" value="PTHD_SSD"/>
</dbReference>
<evidence type="ECO:0000256" key="4">
    <source>
        <dbReference type="ARBA" id="ARBA00022989"/>
    </source>
</evidence>
<feature type="region of interest" description="Disordered" evidence="7">
    <location>
        <begin position="807"/>
        <end position="829"/>
    </location>
</feature>
<gene>
    <name evidence="10" type="ORF">AB6A40_000683</name>
</gene>
<dbReference type="GO" id="GO:0016020">
    <property type="term" value="C:membrane"/>
    <property type="evidence" value="ECO:0007669"/>
    <property type="project" value="UniProtKB-SubCell"/>
</dbReference>
<feature type="domain" description="SSD" evidence="9">
    <location>
        <begin position="245"/>
        <end position="402"/>
    </location>
</feature>
<evidence type="ECO:0000256" key="7">
    <source>
        <dbReference type="SAM" id="MobiDB-lite"/>
    </source>
</evidence>
<evidence type="ECO:0000313" key="11">
    <source>
        <dbReference type="Proteomes" id="UP001608902"/>
    </source>
</evidence>
<evidence type="ECO:0000259" key="9">
    <source>
        <dbReference type="PROSITE" id="PS50156"/>
    </source>
</evidence>
<dbReference type="Pfam" id="PF02355">
    <property type="entry name" value="SecD_SecF_C"/>
    <property type="match status" value="1"/>
</dbReference>
<keyword evidence="6" id="KW-0325">Glycoprotein</keyword>
<dbReference type="PROSITE" id="PS50156">
    <property type="entry name" value="SSD"/>
    <property type="match status" value="1"/>
</dbReference>
<dbReference type="InterPro" id="IPR051697">
    <property type="entry name" value="Patched_domain-protein"/>
</dbReference>
<sequence>MLDETNRRLARVVASYPIHLIVASVVVAALLSVSLLNCTVERDIKKSFSPVNSRADREERVRNEFLNISKAQERISLVFKAKDGGSMLRPSVIDEMYRIDGILNRYVMAEDDNKRRICDPLCDTNIPLDEFLWYWRQTKFQSNAIYGNNKMKIHLPFASINGSEMFIGLSMFGVDIVGSEIVKVTGLVRWYFTHVDTPEKKETIRRLCSSLYDLSLSHNASSLVDFAIVADEIANDEMIKGALQATKMMLMGVVLLVFFVFSVVWRKSNGWSVVWIAIVTIASPFLAVTMSFGVLTWLSFPVYSIMCITPFLLLGIGVDDSFILLQSWHHHRHVSDKKERLVTVFVEVGPSITITSVTNVIAFGVGYFTPTPQMSSFCLCTSIACFGDYLFTFTLVAPLIYTRTNDSKQSPVVFDIISYKPPNWCVAYSAFLCSWRGRVSTFLVLIGFYVFSSYGVLTMKSTFEPSKALPAESPLALSIGDLDYLFENYCPLEVIVGRAPNISDPNEYEQFYQMVSELEALPESYGREQTILWLKTYEKFDRDLFDIYHSVGFVSNSSYTPSYDNLYAFMDLFEYGAILHVKHDSFGNRYLSGFRMHLIARNMNEWSTRALYVDACRSIVDRYPQFNATVYDGESPILDLILIVKTDLLGSIIVTVFCMGVVCVFFLPSKLGIIIVVATIASICYTLVGSLSLWGADLDPVTMADVLMSTGFSVDYTAHIAYTFFRSCGDNQERIAHSLHKMCGPMIQAGISTVLCMLPVMFVSTYAIVTFAKTVFLVVGLGLLHGIYFLPCALASAPRHYYDTKGTNLRSSKNNGRPLLTEHSSREKL</sequence>
<feature type="transmembrane region" description="Helical" evidence="8">
    <location>
        <begin position="648"/>
        <end position="667"/>
    </location>
</feature>
<feature type="transmembrane region" description="Helical" evidence="8">
    <location>
        <begin position="674"/>
        <end position="694"/>
    </location>
</feature>
<dbReference type="PANTHER" id="PTHR10796:SF108">
    <property type="entry name" value="SSD DOMAIN-CONTAINING PROTEIN"/>
    <property type="match status" value="1"/>
</dbReference>
<evidence type="ECO:0000256" key="6">
    <source>
        <dbReference type="ARBA" id="ARBA00023180"/>
    </source>
</evidence>
<name>A0ABD6E734_9BILA</name>
<reference evidence="10 11" key="1">
    <citation type="submission" date="2024-08" db="EMBL/GenBank/DDBJ databases">
        <title>Gnathostoma spinigerum genome.</title>
        <authorList>
            <person name="Gonzalez-Bertolin B."/>
            <person name="Monzon S."/>
            <person name="Zaballos A."/>
            <person name="Jimenez P."/>
            <person name="Dekumyoy P."/>
            <person name="Varona S."/>
            <person name="Cuesta I."/>
            <person name="Sumanam S."/>
            <person name="Adisakwattana P."/>
            <person name="Gasser R.B."/>
            <person name="Hernandez-Gonzalez A."/>
            <person name="Young N.D."/>
            <person name="Perteguer M.J."/>
        </authorList>
    </citation>
    <scope>NUCLEOTIDE SEQUENCE [LARGE SCALE GENOMIC DNA]</scope>
    <source>
        <strain evidence="10">AL3</strain>
        <tissue evidence="10">Liver</tissue>
    </source>
</reference>
<feature type="transmembrane region" description="Helical" evidence="8">
    <location>
        <begin position="12"/>
        <end position="36"/>
    </location>
</feature>
<feature type="transmembrane region" description="Helical" evidence="8">
    <location>
        <begin position="775"/>
        <end position="795"/>
    </location>
</feature>
<feature type="transmembrane region" description="Helical" evidence="8">
    <location>
        <begin position="272"/>
        <end position="297"/>
    </location>
</feature>
<evidence type="ECO:0000256" key="1">
    <source>
        <dbReference type="ARBA" id="ARBA00004141"/>
    </source>
</evidence>
<evidence type="ECO:0000256" key="8">
    <source>
        <dbReference type="SAM" id="Phobius"/>
    </source>
</evidence>
<comment type="subcellular location">
    <subcellularLocation>
        <location evidence="1">Membrane</location>
        <topology evidence="1">Multi-pass membrane protein</topology>
    </subcellularLocation>
</comment>
<dbReference type="InterPro" id="IPR000731">
    <property type="entry name" value="SSD"/>
</dbReference>